<dbReference type="Proteomes" id="UP000002866">
    <property type="component" value="Chromosome 6"/>
</dbReference>
<evidence type="ECO:0000313" key="2">
    <source>
        <dbReference type="EMBL" id="CCH61584.1"/>
    </source>
</evidence>
<dbReference type="HOGENOM" id="CLU_190836_1_0_1"/>
<dbReference type="GeneID" id="14496685"/>
<dbReference type="EMBL" id="HE806321">
    <property type="protein sequence ID" value="CCH61584.1"/>
    <property type="molecule type" value="Genomic_DNA"/>
</dbReference>
<keyword evidence="1" id="KW-0812">Transmembrane</keyword>
<name>I2H5D2_HENB6</name>
<dbReference type="FunCoup" id="I2H5D2">
    <property type="interactions" value="2"/>
</dbReference>
<keyword evidence="1" id="KW-0472">Membrane</keyword>
<organism evidence="2 3">
    <name type="scientific">Henningerozyma blattae (strain ATCC 34711 / CBS 6284 / DSM 70876 / NBRC 10599 / NRRL Y-10934 / UCD 77-7)</name>
    <name type="common">Yeast</name>
    <name type="synonym">Tetrapisispora blattae</name>
    <dbReference type="NCBI Taxonomy" id="1071380"/>
    <lineage>
        <taxon>Eukaryota</taxon>
        <taxon>Fungi</taxon>
        <taxon>Dikarya</taxon>
        <taxon>Ascomycota</taxon>
        <taxon>Saccharomycotina</taxon>
        <taxon>Saccharomycetes</taxon>
        <taxon>Saccharomycetales</taxon>
        <taxon>Saccharomycetaceae</taxon>
        <taxon>Henningerozyma</taxon>
    </lineage>
</organism>
<keyword evidence="3" id="KW-1185">Reference proteome</keyword>
<evidence type="ECO:0000256" key="1">
    <source>
        <dbReference type="SAM" id="Phobius"/>
    </source>
</evidence>
<feature type="transmembrane region" description="Helical" evidence="1">
    <location>
        <begin position="12"/>
        <end position="28"/>
    </location>
</feature>
<reference evidence="2 3" key="1">
    <citation type="journal article" date="2011" name="Proc. Natl. Acad. Sci. U.S.A.">
        <title>Evolutionary erosion of yeast sex chromosomes by mating-type switching accidents.</title>
        <authorList>
            <person name="Gordon J.L."/>
            <person name="Armisen D."/>
            <person name="Proux-Wera E."/>
            <person name="Oheigeartaigh S.S."/>
            <person name="Byrne K.P."/>
            <person name="Wolfe K.H."/>
        </authorList>
    </citation>
    <scope>NUCLEOTIDE SEQUENCE [LARGE SCALE GENOMIC DNA]</scope>
    <source>
        <strain evidence="3">ATCC 34711 / CBS 6284 / DSM 70876 / NBRC 10599 / NRRL Y-10934 / UCD 77-7</strain>
    </source>
</reference>
<sequence>MLKEDQLKNIVRWLFIALVINIVWKITGKKLLQSLILRIFYFLFVSDDPHGIKWWQHYPYLERIVWKMVDMLGV</sequence>
<dbReference type="InParanoid" id="I2H5D2"/>
<evidence type="ECO:0000313" key="3">
    <source>
        <dbReference type="Proteomes" id="UP000002866"/>
    </source>
</evidence>
<dbReference type="KEGG" id="tbl:TBLA_0F00400"/>
<gene>
    <name evidence="2" type="primary">TBLA0F00400</name>
    <name evidence="2" type="ORF">TBLA_0F00400</name>
</gene>
<dbReference type="AlphaFoldDB" id="I2H5D2"/>
<keyword evidence="1" id="KW-1133">Transmembrane helix</keyword>
<protein>
    <submittedName>
        <fullName evidence="2">Uncharacterized protein</fullName>
    </submittedName>
</protein>
<proteinExistence type="predicted"/>
<accession>I2H5D2</accession>
<dbReference type="OrthoDB" id="4050294at2759"/>
<dbReference type="RefSeq" id="XP_004181103.1">
    <property type="nucleotide sequence ID" value="XM_004181055.1"/>
</dbReference>